<gene>
    <name evidence="1" type="ORF">TevJSym_ab01190</name>
</gene>
<dbReference type="Proteomes" id="UP000005167">
    <property type="component" value="Unassembled WGS sequence"/>
</dbReference>
<evidence type="ECO:0000313" key="2">
    <source>
        <dbReference type="Proteomes" id="UP000005167"/>
    </source>
</evidence>
<reference evidence="1 2" key="1">
    <citation type="journal article" date="2011" name="ISME J.">
        <title>The endosymbionts of the deep-sea tubeworms Riftia pachyptila and Tevnia jerichonana share an identical physiology as revealed by proteogenomic analyses.</title>
        <authorList>
            <person name="Gardebrecht A."/>
            <person name="Markert S."/>
            <person name="Felbeck H."/>
            <person name="Thuermer A."/>
            <person name="Albrecht D."/>
            <person name="Wollherr A."/>
            <person name="Kabisch J."/>
            <person name="Lehmann R."/>
            <person name="Daniel R."/>
            <person name="Liesegang H."/>
            <person name="Hecker M."/>
            <person name="Sievert S.M."/>
            <person name="Schweder T."/>
        </authorList>
    </citation>
    <scope>NUCLEOTIDE SEQUENCE [LARGE SCALE GENOMIC DNA]</scope>
</reference>
<protein>
    <submittedName>
        <fullName evidence="1">Uncharacterized protein</fullName>
    </submittedName>
</protein>
<sequence>MDRTTISICILRDQVCPGAINPVEELSAGIYLDLILDHFNPRRPSLRQIKQCAQKCND</sequence>
<accession>G2FBT6</accession>
<dbReference type="EMBL" id="AFZB01000002">
    <property type="protein sequence ID" value="EGW55767.1"/>
    <property type="molecule type" value="Genomic_DNA"/>
</dbReference>
<evidence type="ECO:0000313" key="1">
    <source>
        <dbReference type="EMBL" id="EGW55767.1"/>
    </source>
</evidence>
<dbReference type="AlphaFoldDB" id="G2FBT6"/>
<organism evidence="1 2">
    <name type="scientific">endosymbiont of Tevnia jerichonana</name>
    <name type="common">vent Tica</name>
    <dbReference type="NCBI Taxonomy" id="1049564"/>
    <lineage>
        <taxon>Bacteria</taxon>
        <taxon>Pseudomonadati</taxon>
        <taxon>Pseudomonadota</taxon>
        <taxon>Gammaproteobacteria</taxon>
        <taxon>sulfur-oxidizing symbionts</taxon>
    </lineage>
</organism>
<keyword evidence="2" id="KW-1185">Reference proteome</keyword>
<comment type="caution">
    <text evidence="1">The sequence shown here is derived from an EMBL/GenBank/DDBJ whole genome shotgun (WGS) entry which is preliminary data.</text>
</comment>
<name>G2FBT6_9GAMM</name>
<proteinExistence type="predicted"/>